<dbReference type="Pfam" id="PF02350">
    <property type="entry name" value="Epimerase_2"/>
    <property type="match status" value="1"/>
</dbReference>
<sequence>MKKILFLTGTRADFGKIKSLISILEQQSQFEVFVFVTGMHLQEQYGYTLIEIERCNFKNVFTFENHTHETTMDLTLAKTIEGLSGYCKTINPDMIVVHGDRVETLAGGIVGSLNNILVAHIEGGEVSGTVDELIRHSVSKLSHIHFVSNKQSARRLMQMGEIKESVFTIGSPDLDIMFSDQLPDLVTVKEYYKIDFENYAIVMFHPVTTEIKEMQKYAQNFVSSLLQDDHNYVVIFPNNDLGSQFIIEAYKSLKENQRFRIFPSLRFEYFLTLLKNSQFIIGNSSAGIREAPYYGIPIINIGTRQQNRAVHADIINTDYSEEGIIESLAVIDSHKIQNIEDDFGKGNSNVLFLECLQKEDIWLLNHQKQFRDLSN</sequence>
<dbReference type="EMBL" id="AP031573">
    <property type="protein sequence ID" value="BFM42272.1"/>
    <property type="molecule type" value="Genomic_DNA"/>
</dbReference>
<protein>
    <submittedName>
        <fullName evidence="2">UDP-N-acetylglucosamine 2-epimerase</fullName>
    </submittedName>
</protein>
<accession>A0AAT9GYJ1</accession>
<dbReference type="InterPro" id="IPR029767">
    <property type="entry name" value="WecB-like"/>
</dbReference>
<evidence type="ECO:0000313" key="2">
    <source>
        <dbReference type="EMBL" id="BFM42272.1"/>
    </source>
</evidence>
<feature type="domain" description="UDP-N-acetylglucosamine 2-epimerase" evidence="1">
    <location>
        <begin position="24"/>
        <end position="356"/>
    </location>
</feature>
<dbReference type="RefSeq" id="WP_369617467.1">
    <property type="nucleotide sequence ID" value="NZ_AP031573.1"/>
</dbReference>
<dbReference type="NCBIfam" id="TIGR03568">
    <property type="entry name" value="NeuC_NnaA"/>
    <property type="match status" value="1"/>
</dbReference>
<proteinExistence type="predicted"/>
<dbReference type="InterPro" id="IPR020004">
    <property type="entry name" value="UDP-GlcNAc_Epase"/>
</dbReference>
<dbReference type="GO" id="GO:0006047">
    <property type="term" value="P:UDP-N-acetylglucosamine metabolic process"/>
    <property type="evidence" value="ECO:0007669"/>
    <property type="project" value="InterPro"/>
</dbReference>
<organism evidence="2">
    <name type="scientific">Flavobacterium sp. CFS9</name>
    <dbReference type="NCBI Taxonomy" id="3143118"/>
    <lineage>
        <taxon>Bacteria</taxon>
        <taxon>Pseudomonadati</taxon>
        <taxon>Bacteroidota</taxon>
        <taxon>Flavobacteriia</taxon>
        <taxon>Flavobacteriales</taxon>
        <taxon>Flavobacteriaceae</taxon>
        <taxon>Flavobacterium</taxon>
    </lineage>
</organism>
<dbReference type="Gene3D" id="3.40.50.2000">
    <property type="entry name" value="Glycogen Phosphorylase B"/>
    <property type="match status" value="2"/>
</dbReference>
<dbReference type="PANTHER" id="PTHR43174">
    <property type="entry name" value="UDP-N-ACETYLGLUCOSAMINE 2-EPIMERASE"/>
    <property type="match status" value="1"/>
</dbReference>
<gene>
    <name evidence="2" type="primary">neuC</name>
    <name evidence="2" type="ORF">CFS9_09130</name>
</gene>
<dbReference type="PANTHER" id="PTHR43174:SF3">
    <property type="entry name" value="UDP-N-ACETYLGLUCOSAMINE 2-EPIMERASE"/>
    <property type="match status" value="1"/>
</dbReference>
<name>A0AAT9GYJ1_9FLAO</name>
<dbReference type="InterPro" id="IPR003331">
    <property type="entry name" value="UDP_GlcNAc_Epimerase_2_dom"/>
</dbReference>
<evidence type="ECO:0000259" key="1">
    <source>
        <dbReference type="Pfam" id="PF02350"/>
    </source>
</evidence>
<reference evidence="2" key="1">
    <citation type="submission" date="2024-05" db="EMBL/GenBank/DDBJ databases">
        <title>Whole-Genome Sequence of CFS9, a Potential Fish Probiotic Isolated from the Body Surface of Silurus asotus.</title>
        <authorList>
            <person name="Kojima M."/>
            <person name="Tobioka K."/>
            <person name="Yokota K."/>
            <person name="Nakatani H."/>
            <person name="Hori K."/>
            <person name="Tamaru Y."/>
            <person name="Okazaki F."/>
        </authorList>
    </citation>
    <scope>NUCLEOTIDE SEQUENCE</scope>
    <source>
        <strain evidence="2">CFS9</strain>
    </source>
</reference>
<dbReference type="GO" id="GO:0004553">
    <property type="term" value="F:hydrolase activity, hydrolyzing O-glycosyl compounds"/>
    <property type="evidence" value="ECO:0007669"/>
    <property type="project" value="InterPro"/>
</dbReference>
<dbReference type="SUPFAM" id="SSF53756">
    <property type="entry name" value="UDP-Glycosyltransferase/glycogen phosphorylase"/>
    <property type="match status" value="1"/>
</dbReference>
<dbReference type="AlphaFoldDB" id="A0AAT9GYJ1"/>